<feature type="compositionally biased region" description="Polar residues" evidence="1">
    <location>
        <begin position="56"/>
        <end position="76"/>
    </location>
</feature>
<feature type="compositionally biased region" description="Polar residues" evidence="1">
    <location>
        <begin position="1"/>
        <end position="10"/>
    </location>
</feature>
<dbReference type="AlphaFoldDB" id="A0A3P7J0S6"/>
<evidence type="ECO:0000313" key="3">
    <source>
        <dbReference type="Proteomes" id="UP000270094"/>
    </source>
</evidence>
<dbReference type="EMBL" id="UYYB01103981">
    <property type="protein sequence ID" value="VDM79110.1"/>
    <property type="molecule type" value="Genomic_DNA"/>
</dbReference>
<accession>A0A3P7J0S6</accession>
<feature type="region of interest" description="Disordered" evidence="1">
    <location>
        <begin position="157"/>
        <end position="232"/>
    </location>
</feature>
<protein>
    <submittedName>
        <fullName evidence="2">Uncharacterized protein</fullName>
    </submittedName>
</protein>
<proteinExistence type="predicted"/>
<dbReference type="OrthoDB" id="5807056at2759"/>
<evidence type="ECO:0000256" key="1">
    <source>
        <dbReference type="SAM" id="MobiDB-lite"/>
    </source>
</evidence>
<organism evidence="2 3">
    <name type="scientific">Strongylus vulgaris</name>
    <name type="common">Blood worm</name>
    <dbReference type="NCBI Taxonomy" id="40348"/>
    <lineage>
        <taxon>Eukaryota</taxon>
        <taxon>Metazoa</taxon>
        <taxon>Ecdysozoa</taxon>
        <taxon>Nematoda</taxon>
        <taxon>Chromadorea</taxon>
        <taxon>Rhabditida</taxon>
        <taxon>Rhabditina</taxon>
        <taxon>Rhabditomorpha</taxon>
        <taxon>Strongyloidea</taxon>
        <taxon>Strongylidae</taxon>
        <taxon>Strongylus</taxon>
    </lineage>
</organism>
<gene>
    <name evidence="2" type="ORF">SVUK_LOCUS14108</name>
</gene>
<keyword evidence="3" id="KW-1185">Reference proteome</keyword>
<feature type="compositionally biased region" description="Basic and acidic residues" evidence="1">
    <location>
        <begin position="110"/>
        <end position="119"/>
    </location>
</feature>
<evidence type="ECO:0000313" key="2">
    <source>
        <dbReference type="EMBL" id="VDM79110.1"/>
    </source>
</evidence>
<feature type="compositionally biased region" description="Polar residues" evidence="1">
    <location>
        <begin position="125"/>
        <end position="142"/>
    </location>
</feature>
<feature type="compositionally biased region" description="Basic and acidic residues" evidence="1">
    <location>
        <begin position="208"/>
        <end position="232"/>
    </location>
</feature>
<dbReference type="Proteomes" id="UP000270094">
    <property type="component" value="Unassembled WGS sequence"/>
</dbReference>
<feature type="compositionally biased region" description="Basic residues" evidence="1">
    <location>
        <begin position="195"/>
        <end position="207"/>
    </location>
</feature>
<feature type="compositionally biased region" description="Basic and acidic residues" evidence="1">
    <location>
        <begin position="157"/>
        <end position="194"/>
    </location>
</feature>
<reference evidence="2 3" key="1">
    <citation type="submission" date="2018-11" db="EMBL/GenBank/DDBJ databases">
        <authorList>
            <consortium name="Pathogen Informatics"/>
        </authorList>
    </citation>
    <scope>NUCLEOTIDE SEQUENCE [LARGE SCALE GENOMIC DNA]</scope>
</reference>
<sequence>MHVISRSQFHQKLKTPPSPLPDEDCQPSTSHSADPSDEIAPHSSLSSASSAFTLIRGSSESSSTTPRIHSDSSVVSDETVLEMDTNRLSQIEDSADSTPESSTSSIANTDFKRYLKEGTDWPLSEASTSSAPPTINRDTFNAKQALRNALERKVLLKEIRNKDARDNRRLRTKDRGRLLSDIPADERKNSERRQSLNHKGKLRARPMSRRESREAYRIRRRHPSGDVRKSTD</sequence>
<feature type="compositionally biased region" description="Low complexity" evidence="1">
    <location>
        <begin position="96"/>
        <end position="105"/>
    </location>
</feature>
<feature type="region of interest" description="Disordered" evidence="1">
    <location>
        <begin position="1"/>
        <end position="142"/>
    </location>
</feature>
<name>A0A3P7J0S6_STRVU</name>